<sequence>MAERVVVHVGQPKTGTTYLQTIAWHHRDRLAELDGVRLPGDQRVDHLWTSLAVREDPKLAARRPSAATAIDRVLEGIASWPGTAVVSHEFLGAATSEQARRFLGRMRADRVEVLVTAREPVSLMAAAWQESLKLRRTTPLREFADGPTDDTGAVWSLRSLDLAGVLDRWAPHVAPGDTHVIVLPRKRGAPDELWHRFAEVVGLTADAYDTGVAASNRSMALPETEFLRRLQPHLAGIEGNLQRNWWVRRYLAEGHLAGREGPRIGLYADQVEACRVRGEEAVAAVERHGVRVHGAVDDLRAPADLPAQVTPDDLPVDAVLDAGVRTILDVATDLVRTRRVADA</sequence>
<comment type="caution">
    <text evidence="1">The sequence shown here is derived from an EMBL/GenBank/DDBJ whole genome shotgun (WGS) entry which is preliminary data.</text>
</comment>
<reference evidence="1 2" key="1">
    <citation type="submission" date="2023-07" db="EMBL/GenBank/DDBJ databases">
        <title>Sequencing the genomes of 1000 actinobacteria strains.</title>
        <authorList>
            <person name="Klenk H.-P."/>
        </authorList>
    </citation>
    <scope>NUCLEOTIDE SEQUENCE [LARGE SCALE GENOMIC DNA]</scope>
    <source>
        <strain evidence="1 2">GD13</strain>
    </source>
</reference>
<gene>
    <name evidence="1" type="ORF">J2S59_003952</name>
</gene>
<dbReference type="RefSeq" id="WP_068116766.1">
    <property type="nucleotide sequence ID" value="NZ_CCXJ01000045.1"/>
</dbReference>
<dbReference type="SUPFAM" id="SSF52540">
    <property type="entry name" value="P-loop containing nucleoside triphosphate hydrolases"/>
    <property type="match status" value="1"/>
</dbReference>
<organism evidence="1 2">
    <name type="scientific">Nocardioides massiliensis</name>
    <dbReference type="NCBI Taxonomy" id="1325935"/>
    <lineage>
        <taxon>Bacteria</taxon>
        <taxon>Bacillati</taxon>
        <taxon>Actinomycetota</taxon>
        <taxon>Actinomycetes</taxon>
        <taxon>Propionibacteriales</taxon>
        <taxon>Nocardioidaceae</taxon>
        <taxon>Nocardioides</taxon>
    </lineage>
</organism>
<protein>
    <recommendedName>
        <fullName evidence="3">Sulfotransferase family protein</fullName>
    </recommendedName>
</protein>
<dbReference type="EMBL" id="JAUSQM010000001">
    <property type="protein sequence ID" value="MDP9824143.1"/>
    <property type="molecule type" value="Genomic_DNA"/>
</dbReference>
<dbReference type="InterPro" id="IPR027417">
    <property type="entry name" value="P-loop_NTPase"/>
</dbReference>
<evidence type="ECO:0000313" key="1">
    <source>
        <dbReference type="EMBL" id="MDP9824143.1"/>
    </source>
</evidence>
<evidence type="ECO:0008006" key="3">
    <source>
        <dbReference type="Google" id="ProtNLM"/>
    </source>
</evidence>
<name>A0ABT9NUN6_9ACTN</name>
<proteinExistence type="predicted"/>
<accession>A0ABT9NUN6</accession>
<evidence type="ECO:0000313" key="2">
    <source>
        <dbReference type="Proteomes" id="UP001240447"/>
    </source>
</evidence>
<dbReference type="Proteomes" id="UP001240447">
    <property type="component" value="Unassembled WGS sequence"/>
</dbReference>
<keyword evidence="2" id="KW-1185">Reference proteome</keyword>